<protein>
    <submittedName>
        <fullName evidence="1">Uncharacterized protein</fullName>
    </submittedName>
</protein>
<dbReference type="Proteomes" id="UP000494222">
    <property type="component" value="Unassembled WGS sequence"/>
</dbReference>
<evidence type="ECO:0000313" key="2">
    <source>
        <dbReference type="Proteomes" id="UP000494222"/>
    </source>
</evidence>
<dbReference type="AlphaFoldDB" id="A0A6P2PMH9"/>
<sequence>MTHRVGGGRNRRERKTGDRFCFAAVPGVAAGPWSACGQRAASAFNASPVTRTMRHSGSTVAPIFS</sequence>
<dbReference type="EMBL" id="CABVPL010000051">
    <property type="protein sequence ID" value="VWC08792.1"/>
    <property type="molecule type" value="Genomic_DNA"/>
</dbReference>
<name>A0A6P2PMH9_9BURK</name>
<evidence type="ECO:0000313" key="1">
    <source>
        <dbReference type="EMBL" id="VWC08792.1"/>
    </source>
</evidence>
<reference evidence="1 2" key="1">
    <citation type="submission" date="2019-09" db="EMBL/GenBank/DDBJ databases">
        <authorList>
            <person name="Depoorter E."/>
        </authorList>
    </citation>
    <scope>NUCLEOTIDE SEQUENCE [LARGE SCALE GENOMIC DNA]</scope>
    <source>
        <strain evidence="1">LMG 24064</strain>
    </source>
</reference>
<organism evidence="1 2">
    <name type="scientific">Burkholderia latens</name>
    <dbReference type="NCBI Taxonomy" id="488446"/>
    <lineage>
        <taxon>Bacteria</taxon>
        <taxon>Pseudomonadati</taxon>
        <taxon>Pseudomonadota</taxon>
        <taxon>Betaproteobacteria</taxon>
        <taxon>Burkholderiales</taxon>
        <taxon>Burkholderiaceae</taxon>
        <taxon>Burkholderia</taxon>
        <taxon>Burkholderia cepacia complex</taxon>
    </lineage>
</organism>
<gene>
    <name evidence="1" type="ORF">BLA24064_05188</name>
</gene>
<accession>A0A6P2PMH9</accession>
<proteinExistence type="predicted"/>